<reference evidence="6 7" key="1">
    <citation type="submission" date="2023-10" db="EMBL/GenBank/DDBJ databases">
        <title>Marimonas sp. nov. isolated from tidal mud flat.</title>
        <authorList>
            <person name="Jaincy N.J."/>
            <person name="Srinivasan S."/>
            <person name="Lee S.-S."/>
        </authorList>
    </citation>
    <scope>NUCLEOTIDE SEQUENCE [LARGE SCALE GENOMIC DNA]</scope>
    <source>
        <strain evidence="6 7">MJ-SS3</strain>
    </source>
</reference>
<comment type="caution">
    <text evidence="6">The sequence shown here is derived from an EMBL/GenBank/DDBJ whole genome shotgun (WGS) entry which is preliminary data.</text>
</comment>
<dbReference type="RefSeq" id="WP_316661078.1">
    <property type="nucleotide sequence ID" value="NZ_JAWHTF010000001.1"/>
</dbReference>
<organism evidence="6 7">
    <name type="scientific">Gilvirhabdus luticola</name>
    <dbReference type="NCBI Taxonomy" id="3079858"/>
    <lineage>
        <taxon>Bacteria</taxon>
        <taxon>Pseudomonadati</taxon>
        <taxon>Bacteroidota</taxon>
        <taxon>Flavobacteriia</taxon>
        <taxon>Flavobacteriales</taxon>
        <taxon>Flavobacteriaceae</taxon>
        <taxon>Gilvirhabdus</taxon>
    </lineage>
</organism>
<gene>
    <name evidence="6" type="ORF">RXV94_03535</name>
</gene>
<evidence type="ECO:0000256" key="1">
    <source>
        <dbReference type="ARBA" id="ARBA00023015"/>
    </source>
</evidence>
<keyword evidence="4" id="KW-0472">Membrane</keyword>
<proteinExistence type="predicted"/>
<keyword evidence="4" id="KW-0812">Transmembrane</keyword>
<feature type="transmembrane region" description="Helical" evidence="4">
    <location>
        <begin position="72"/>
        <end position="90"/>
    </location>
</feature>
<dbReference type="Proteomes" id="UP001268651">
    <property type="component" value="Unassembled WGS sequence"/>
</dbReference>
<feature type="transmembrane region" description="Helical" evidence="4">
    <location>
        <begin position="35"/>
        <end position="52"/>
    </location>
</feature>
<keyword evidence="2" id="KW-0238">DNA-binding</keyword>
<evidence type="ECO:0000256" key="2">
    <source>
        <dbReference type="ARBA" id="ARBA00023125"/>
    </source>
</evidence>
<keyword evidence="4" id="KW-1133">Transmembrane helix</keyword>
<feature type="transmembrane region" description="Helical" evidence="4">
    <location>
        <begin position="180"/>
        <end position="201"/>
    </location>
</feature>
<keyword evidence="1" id="KW-0805">Transcription regulation</keyword>
<keyword evidence="3" id="KW-0804">Transcription</keyword>
<keyword evidence="7" id="KW-1185">Reference proteome</keyword>
<evidence type="ECO:0000259" key="5">
    <source>
        <dbReference type="PROSITE" id="PS01124"/>
    </source>
</evidence>
<evidence type="ECO:0000313" key="6">
    <source>
        <dbReference type="EMBL" id="MDU8885218.1"/>
    </source>
</evidence>
<feature type="transmembrane region" description="Helical" evidence="4">
    <location>
        <begin position="6"/>
        <end position="28"/>
    </location>
</feature>
<dbReference type="Pfam" id="PF12833">
    <property type="entry name" value="HTH_18"/>
    <property type="match status" value="1"/>
</dbReference>
<evidence type="ECO:0000256" key="3">
    <source>
        <dbReference type="ARBA" id="ARBA00023163"/>
    </source>
</evidence>
<dbReference type="PANTHER" id="PTHR43280">
    <property type="entry name" value="ARAC-FAMILY TRANSCRIPTIONAL REGULATOR"/>
    <property type="match status" value="1"/>
</dbReference>
<evidence type="ECO:0000313" key="7">
    <source>
        <dbReference type="Proteomes" id="UP001268651"/>
    </source>
</evidence>
<feature type="transmembrane region" description="Helical" evidence="4">
    <location>
        <begin position="142"/>
        <end position="160"/>
    </location>
</feature>
<feature type="transmembrane region" description="Helical" evidence="4">
    <location>
        <begin position="102"/>
        <end position="122"/>
    </location>
</feature>
<protein>
    <submittedName>
        <fullName evidence="6">Helix-turn-helix transcriptional regulator</fullName>
    </submittedName>
</protein>
<dbReference type="InterPro" id="IPR018062">
    <property type="entry name" value="HTH_AraC-typ_CS"/>
</dbReference>
<dbReference type="SUPFAM" id="SSF46689">
    <property type="entry name" value="Homeodomain-like"/>
    <property type="match status" value="1"/>
</dbReference>
<evidence type="ECO:0000256" key="4">
    <source>
        <dbReference type="SAM" id="Phobius"/>
    </source>
</evidence>
<feature type="domain" description="HTH araC/xylS-type" evidence="5">
    <location>
        <begin position="275"/>
        <end position="379"/>
    </location>
</feature>
<dbReference type="PROSITE" id="PS00041">
    <property type="entry name" value="HTH_ARAC_FAMILY_1"/>
    <property type="match status" value="1"/>
</dbReference>
<name>A0ABU3U498_9FLAO</name>
<dbReference type="Gene3D" id="1.10.10.60">
    <property type="entry name" value="Homeodomain-like"/>
    <property type="match status" value="2"/>
</dbReference>
<dbReference type="PANTHER" id="PTHR43280:SF29">
    <property type="entry name" value="ARAC-FAMILY TRANSCRIPTIONAL REGULATOR"/>
    <property type="match status" value="1"/>
</dbReference>
<dbReference type="SMART" id="SM00342">
    <property type="entry name" value="HTH_ARAC"/>
    <property type="match status" value="1"/>
</dbReference>
<sequence>MNLVATINFLLIAGVIQGFLFNLVTLFFRKKLTKAIWFLNLTVLFLSLNNLQAWIRENGYSSDILFIKQLEVPWYVLMFPFFYLFLVHFLKVENKVKDYLKLTLAVFFLEVIFRIFLIGFVYYYIPNNDTTIISRYTAFEEIINLIYCLFIFGQALILVFRKQKLYNYILTYDYINWIKLFLKLCCIVLFCWVLAVVFFNITGNRDAYLLLRFTDSLILYWIGYQGFYRYNVVNDRIMLRKSITTNKALQVADSQIKSRQDKVDFINEKHQKEFEELNSFIISNQLYTDPYLSMESLAEKQKISVSHLSKLINSFSNYNFSDYINSLRIEQAKKLLDDDSFDQYTIVAIGLESGFNSKSTFYTAFKKFTSQTPSQYRDVIQ</sequence>
<dbReference type="EMBL" id="JAWHTF010000001">
    <property type="protein sequence ID" value="MDU8885218.1"/>
    <property type="molecule type" value="Genomic_DNA"/>
</dbReference>
<feature type="transmembrane region" description="Helical" evidence="4">
    <location>
        <begin position="207"/>
        <end position="228"/>
    </location>
</feature>
<accession>A0ABU3U498</accession>
<dbReference type="InterPro" id="IPR009057">
    <property type="entry name" value="Homeodomain-like_sf"/>
</dbReference>
<dbReference type="PROSITE" id="PS01124">
    <property type="entry name" value="HTH_ARAC_FAMILY_2"/>
    <property type="match status" value="1"/>
</dbReference>
<dbReference type="InterPro" id="IPR018060">
    <property type="entry name" value="HTH_AraC"/>
</dbReference>